<feature type="transmembrane region" description="Helical" evidence="7">
    <location>
        <begin position="156"/>
        <end position="178"/>
    </location>
</feature>
<keyword evidence="3" id="KW-0479">Metal-binding</keyword>
<feature type="domain" description="4Fe-4S ferredoxin-type" evidence="8">
    <location>
        <begin position="252"/>
        <end position="279"/>
    </location>
</feature>
<keyword evidence="7" id="KW-0472">Membrane</keyword>
<keyword evidence="7" id="KW-0812">Transmembrane</keyword>
<dbReference type="InterPro" id="IPR013783">
    <property type="entry name" value="Ig-like_fold"/>
</dbReference>
<keyword evidence="6" id="KW-0411">Iron-sulfur</keyword>
<evidence type="ECO:0000256" key="2">
    <source>
        <dbReference type="ARBA" id="ARBA00022485"/>
    </source>
</evidence>
<keyword evidence="1" id="KW-0813">Transport</keyword>
<evidence type="ECO:0000313" key="10">
    <source>
        <dbReference type="Proteomes" id="UP001157133"/>
    </source>
</evidence>
<dbReference type="InterPro" id="IPR051684">
    <property type="entry name" value="Electron_Trans/Redox"/>
</dbReference>
<dbReference type="PROSITE" id="PS51379">
    <property type="entry name" value="4FE4S_FER_2"/>
    <property type="match status" value="1"/>
</dbReference>
<keyword evidence="5" id="KW-0408">Iron</keyword>
<evidence type="ECO:0000259" key="8">
    <source>
        <dbReference type="PROSITE" id="PS51379"/>
    </source>
</evidence>
<dbReference type="Gene3D" id="2.60.40.10">
    <property type="entry name" value="Immunoglobulins"/>
    <property type="match status" value="1"/>
</dbReference>
<keyword evidence="4" id="KW-0249">Electron transport</keyword>
<dbReference type="RefSeq" id="WP_284206769.1">
    <property type="nucleotide sequence ID" value="NZ_BSSU01000004.1"/>
</dbReference>
<organism evidence="9 10">
    <name type="scientific">Thalassotalea eurytherma</name>
    <dbReference type="NCBI Taxonomy" id="1144278"/>
    <lineage>
        <taxon>Bacteria</taxon>
        <taxon>Pseudomonadati</taxon>
        <taxon>Pseudomonadota</taxon>
        <taxon>Gammaproteobacteria</taxon>
        <taxon>Alteromonadales</taxon>
        <taxon>Colwelliaceae</taxon>
        <taxon>Thalassotalea</taxon>
    </lineage>
</organism>
<protein>
    <submittedName>
        <fullName evidence="9">Cytochrome c oxidase accessory protein CcoG</fullName>
    </submittedName>
</protein>
<dbReference type="InterPro" id="IPR017896">
    <property type="entry name" value="4Fe4S_Fe-S-bd"/>
</dbReference>
<dbReference type="Proteomes" id="UP001157133">
    <property type="component" value="Unassembled WGS sequence"/>
</dbReference>
<dbReference type="PANTHER" id="PTHR30176:SF3">
    <property type="entry name" value="FERREDOXIN-TYPE PROTEIN NAPH"/>
    <property type="match status" value="1"/>
</dbReference>
<evidence type="ECO:0000256" key="4">
    <source>
        <dbReference type="ARBA" id="ARBA00022982"/>
    </source>
</evidence>
<feature type="transmembrane region" description="Helical" evidence="7">
    <location>
        <begin position="190"/>
        <end position="208"/>
    </location>
</feature>
<keyword evidence="7" id="KW-1133">Transmembrane helix</keyword>
<comment type="caution">
    <text evidence="9">The sequence shown here is derived from an EMBL/GenBank/DDBJ whole genome shotgun (WGS) entry which is preliminary data.</text>
</comment>
<evidence type="ECO:0000256" key="5">
    <source>
        <dbReference type="ARBA" id="ARBA00023004"/>
    </source>
</evidence>
<feature type="transmembrane region" description="Helical" evidence="7">
    <location>
        <begin position="321"/>
        <end position="340"/>
    </location>
</feature>
<dbReference type="InterPro" id="IPR017900">
    <property type="entry name" value="4Fe4S_Fe_S_CS"/>
</dbReference>
<keyword evidence="2" id="KW-0004">4Fe-4S</keyword>
<dbReference type="InterPro" id="IPR032879">
    <property type="entry name" value="FixG_C"/>
</dbReference>
<feature type="transmembrane region" description="Helical" evidence="7">
    <location>
        <begin position="80"/>
        <end position="99"/>
    </location>
</feature>
<dbReference type="PROSITE" id="PS00198">
    <property type="entry name" value="4FE4S_FER_1"/>
    <property type="match status" value="1"/>
</dbReference>
<feature type="transmembrane region" description="Helical" evidence="7">
    <location>
        <begin position="36"/>
        <end position="53"/>
    </location>
</feature>
<evidence type="ECO:0000256" key="6">
    <source>
        <dbReference type="ARBA" id="ARBA00023014"/>
    </source>
</evidence>
<evidence type="ECO:0000256" key="1">
    <source>
        <dbReference type="ARBA" id="ARBA00022448"/>
    </source>
</evidence>
<evidence type="ECO:0000313" key="9">
    <source>
        <dbReference type="EMBL" id="GLX81434.1"/>
    </source>
</evidence>
<dbReference type="EMBL" id="BSSU01000004">
    <property type="protein sequence ID" value="GLX81434.1"/>
    <property type="molecule type" value="Genomic_DNA"/>
</dbReference>
<name>A0ABQ6H0M1_9GAMM</name>
<dbReference type="Pfam" id="PF11614">
    <property type="entry name" value="FixG_C"/>
    <property type="match status" value="1"/>
</dbReference>
<dbReference type="SUPFAM" id="SSF54862">
    <property type="entry name" value="4Fe-4S ferredoxins"/>
    <property type="match status" value="1"/>
</dbReference>
<reference evidence="9 10" key="1">
    <citation type="submission" date="2023-03" db="EMBL/GenBank/DDBJ databases">
        <title>Draft genome sequence of Thalassotalea eurytherma JCM 18482T.</title>
        <authorList>
            <person name="Sawabe T."/>
        </authorList>
    </citation>
    <scope>NUCLEOTIDE SEQUENCE [LARGE SCALE GENOMIC DNA]</scope>
    <source>
        <strain evidence="9 10">JCM 18482</strain>
    </source>
</reference>
<gene>
    <name evidence="9" type="ORF">theurythT_08860</name>
</gene>
<dbReference type="NCBIfam" id="TIGR02745">
    <property type="entry name" value="ccoG_rdxA_fixG"/>
    <property type="match status" value="1"/>
</dbReference>
<accession>A0ABQ6H0M1</accession>
<evidence type="ECO:0000256" key="7">
    <source>
        <dbReference type="SAM" id="Phobius"/>
    </source>
</evidence>
<dbReference type="PANTHER" id="PTHR30176">
    <property type="entry name" value="FERREDOXIN-TYPE PROTEIN NAPH"/>
    <property type="match status" value="1"/>
</dbReference>
<dbReference type="InterPro" id="IPR014116">
    <property type="entry name" value="Cyt_c_oxidase_cbb3_FixG"/>
</dbReference>
<evidence type="ECO:0000256" key="3">
    <source>
        <dbReference type="ARBA" id="ARBA00022723"/>
    </source>
</evidence>
<proteinExistence type="predicted"/>
<keyword evidence="10" id="KW-1185">Reference proteome</keyword>
<sequence length="448" mass="51491">MQANQKTQAVIFQTADIDDKIIIKEQKGAWQRTRRWLATVLMLVFIGTPFIYFQGEQAVLFDIGAQQLRLFSTVLYPQDLLVFFYLFVIAAFLLFYVSARYGRLWCGFMCPQTIWSLLFFWTQFRIEGNYQTQKKRLNGMLSAETIVVKSLKHVSWLGIALLTSITFMSYFTPVKALYVDLFSGKLTGLYWGWILFFMLATYINAGWVKEKMCEHMCPYSRFQSAMISEDTKVVSYIAQRGEPRAPRKINQEQPALLGDCVDCNLCVQVCPVGIDIRKGFQYQCISCGLCIDACNQVMKRFNYPQGLIKNHAEKESSHVRTIAYVGVVAIFIVLFAIWFASRPLFEVSVIKDRNVLFREAIDGRIENIYQFKILNKTPKSVAFNLAIQNNEQLEIISAPVIELAGFESQIVMVNVRAPIDFDSQFTPVTFELTAKDSLITVDSMFHHR</sequence>
<dbReference type="Pfam" id="PF13746">
    <property type="entry name" value="Fer4_18"/>
    <property type="match status" value="1"/>
</dbReference>